<keyword evidence="1" id="KW-0472">Membrane</keyword>
<name>A0A0D0G814_9BACL</name>
<dbReference type="Pfam" id="PF06103">
    <property type="entry name" value="DUF948"/>
    <property type="match status" value="1"/>
</dbReference>
<dbReference type="AlphaFoldDB" id="A0A0D0G814"/>
<accession>A0A0D0G814</accession>
<evidence type="ECO:0000256" key="1">
    <source>
        <dbReference type="SAM" id="Phobius"/>
    </source>
</evidence>
<keyword evidence="3" id="KW-1185">Reference proteome</keyword>
<evidence type="ECO:0008006" key="4">
    <source>
        <dbReference type="Google" id="ProtNLM"/>
    </source>
</evidence>
<dbReference type="PATRIC" id="fig|265546.4.peg.1227"/>
<reference evidence="2 3" key="1">
    <citation type="submission" date="2015-01" db="EMBL/GenBank/DDBJ databases">
        <title>Genome sequence of Anoxybacillus ayderensis strain AB04.</title>
        <authorList>
            <person name="Belduz A.O."/>
            <person name="Canakci S."/>
            <person name="Chan K.-G."/>
            <person name="Kahar U.M."/>
            <person name="Yaakob A.S."/>
            <person name="Chan C.S."/>
            <person name="Goh K.M."/>
        </authorList>
    </citation>
    <scope>NUCLEOTIDE SEQUENCE [LARGE SCALE GENOMIC DNA]</scope>
    <source>
        <strain evidence="2 3">AB04</strain>
    </source>
</reference>
<evidence type="ECO:0000313" key="3">
    <source>
        <dbReference type="Proteomes" id="UP000032047"/>
    </source>
</evidence>
<proteinExistence type="predicted"/>
<protein>
    <recommendedName>
        <fullName evidence="4">General stress protein</fullName>
    </recommendedName>
</protein>
<dbReference type="InterPro" id="IPR009293">
    <property type="entry name" value="UPF0478"/>
</dbReference>
<dbReference type="Gene3D" id="1.10.287.950">
    <property type="entry name" value="Methyl-accepting chemotaxis protein"/>
    <property type="match status" value="1"/>
</dbReference>
<evidence type="ECO:0000313" key="2">
    <source>
        <dbReference type="EMBL" id="KIP21555.1"/>
    </source>
</evidence>
<dbReference type="RefSeq" id="WP_021095603.1">
    <property type="nucleotide sequence ID" value="NZ_ANOC01000047.1"/>
</dbReference>
<organism evidence="2 3">
    <name type="scientific">Anoxybacillus ayderensis</name>
    <dbReference type="NCBI Taxonomy" id="265546"/>
    <lineage>
        <taxon>Bacteria</taxon>
        <taxon>Bacillati</taxon>
        <taxon>Bacillota</taxon>
        <taxon>Bacilli</taxon>
        <taxon>Bacillales</taxon>
        <taxon>Anoxybacillaceae</taxon>
        <taxon>Anoxybacillus</taxon>
    </lineage>
</organism>
<sequence length="130" mass="14707">MDIILYSSIALIAIAFLTLVIYVVQTLKTLQTTLQHVAKTVEEVEKQMHEIGKETAQLLHKTNALADDVHKKAESLQSVFDAVKQVGVTVQTFSDSISKTLTTNEKKIAQAIQWGQTLIEIWTKWKEKRK</sequence>
<keyword evidence="1" id="KW-1133">Transmembrane helix</keyword>
<dbReference type="Proteomes" id="UP000032047">
    <property type="component" value="Unassembled WGS sequence"/>
</dbReference>
<feature type="transmembrane region" description="Helical" evidence="1">
    <location>
        <begin position="6"/>
        <end position="24"/>
    </location>
</feature>
<keyword evidence="1" id="KW-0812">Transmembrane</keyword>
<dbReference type="PANTHER" id="PTHR40070">
    <property type="entry name" value="UPF0478 PROTEIN YTXG"/>
    <property type="match status" value="1"/>
</dbReference>
<comment type="caution">
    <text evidence="2">The sequence shown here is derived from an EMBL/GenBank/DDBJ whole genome shotgun (WGS) entry which is preliminary data.</text>
</comment>
<dbReference type="PANTHER" id="PTHR40070:SF1">
    <property type="entry name" value="UPF0478 PROTEIN YTXG"/>
    <property type="match status" value="1"/>
</dbReference>
<dbReference type="EMBL" id="JXTG01000004">
    <property type="protein sequence ID" value="KIP21555.1"/>
    <property type="molecule type" value="Genomic_DNA"/>
</dbReference>
<gene>
    <name evidence="2" type="ORF">JV16_01234</name>
</gene>